<proteinExistence type="inferred from homology"/>
<dbReference type="GO" id="GO:0016887">
    <property type="term" value="F:ATP hydrolysis activity"/>
    <property type="evidence" value="ECO:0007669"/>
    <property type="project" value="InterPro"/>
</dbReference>
<evidence type="ECO:0000256" key="1">
    <source>
        <dbReference type="ARBA" id="ARBA00004434"/>
    </source>
</evidence>
<evidence type="ECO:0000256" key="2">
    <source>
        <dbReference type="ARBA" id="ARBA00007448"/>
    </source>
</evidence>
<dbReference type="InterPro" id="IPR057495">
    <property type="entry name" value="AAA_lid_BCS1"/>
</dbReference>
<dbReference type="Gene3D" id="3.40.50.300">
    <property type="entry name" value="P-loop containing nucleotide triphosphate hydrolases"/>
    <property type="match status" value="1"/>
</dbReference>
<comment type="subcellular location">
    <subcellularLocation>
        <location evidence="1">Mitochondrion inner membrane</location>
        <topology evidence="1">Single-pass membrane protein</topology>
    </subcellularLocation>
</comment>
<feature type="region of interest" description="Disordered" evidence="12">
    <location>
        <begin position="398"/>
        <end position="443"/>
    </location>
</feature>
<keyword evidence="4" id="KW-0547">Nucleotide-binding</keyword>
<accession>A0A2P6NNF0</accession>
<keyword evidence="10 13" id="KW-0472">Membrane</keyword>
<evidence type="ECO:0000256" key="13">
    <source>
        <dbReference type="SAM" id="Phobius"/>
    </source>
</evidence>
<dbReference type="Pfam" id="PF00004">
    <property type="entry name" value="AAA"/>
    <property type="match status" value="1"/>
</dbReference>
<evidence type="ECO:0000256" key="9">
    <source>
        <dbReference type="ARBA" id="ARBA00023128"/>
    </source>
</evidence>
<dbReference type="InParanoid" id="A0A2P6NNF0"/>
<keyword evidence="3 13" id="KW-0812">Transmembrane</keyword>
<keyword evidence="17" id="KW-1185">Reference proteome</keyword>
<evidence type="ECO:0000256" key="3">
    <source>
        <dbReference type="ARBA" id="ARBA00022692"/>
    </source>
</evidence>
<comment type="similarity">
    <text evidence="2">Belongs to the AAA ATPase family. BCS1 subfamily.</text>
</comment>
<comment type="catalytic activity">
    <reaction evidence="11">
        <text>ATP + H2O = ADP + phosphate + H(+)</text>
        <dbReference type="Rhea" id="RHEA:13065"/>
        <dbReference type="ChEBI" id="CHEBI:15377"/>
        <dbReference type="ChEBI" id="CHEBI:15378"/>
        <dbReference type="ChEBI" id="CHEBI:30616"/>
        <dbReference type="ChEBI" id="CHEBI:43474"/>
        <dbReference type="ChEBI" id="CHEBI:456216"/>
    </reaction>
    <physiologicalReaction direction="left-to-right" evidence="11">
        <dbReference type="Rhea" id="RHEA:13066"/>
    </physiologicalReaction>
</comment>
<name>A0A2P6NNF0_9EUKA</name>
<evidence type="ECO:0000256" key="4">
    <source>
        <dbReference type="ARBA" id="ARBA00022741"/>
    </source>
</evidence>
<keyword evidence="6" id="KW-0378">Hydrolase</keyword>
<reference evidence="16 17" key="1">
    <citation type="journal article" date="2018" name="Genome Biol. Evol.">
        <title>Multiple Roots of Fruiting Body Formation in Amoebozoa.</title>
        <authorList>
            <person name="Hillmann F."/>
            <person name="Forbes G."/>
            <person name="Novohradska S."/>
            <person name="Ferling I."/>
            <person name="Riege K."/>
            <person name="Groth M."/>
            <person name="Westermann M."/>
            <person name="Marz M."/>
            <person name="Spaller T."/>
            <person name="Winckler T."/>
            <person name="Schaap P."/>
            <person name="Glockner G."/>
        </authorList>
    </citation>
    <scope>NUCLEOTIDE SEQUENCE [LARGE SCALE GENOMIC DNA]</scope>
    <source>
        <strain evidence="16 17">Jena</strain>
    </source>
</reference>
<dbReference type="AlphaFoldDB" id="A0A2P6NNF0"/>
<dbReference type="InterPro" id="IPR050747">
    <property type="entry name" value="Mitochondrial_chaperone_BCS1"/>
</dbReference>
<dbReference type="Pfam" id="PF25426">
    <property type="entry name" value="AAA_lid_BCS1"/>
    <property type="match status" value="1"/>
</dbReference>
<evidence type="ECO:0000256" key="6">
    <source>
        <dbReference type="ARBA" id="ARBA00022801"/>
    </source>
</evidence>
<feature type="domain" description="AAA+ ATPase" evidence="14">
    <location>
        <begin position="217"/>
        <end position="344"/>
    </location>
</feature>
<feature type="transmembrane region" description="Helical" evidence="13">
    <location>
        <begin position="12"/>
        <end position="33"/>
    </location>
</feature>
<evidence type="ECO:0000256" key="12">
    <source>
        <dbReference type="SAM" id="MobiDB-lite"/>
    </source>
</evidence>
<dbReference type="InterPro" id="IPR027417">
    <property type="entry name" value="P-loop_NTPase"/>
</dbReference>
<evidence type="ECO:0000259" key="14">
    <source>
        <dbReference type="SMART" id="SM00382"/>
    </source>
</evidence>
<protein>
    <recommendedName>
        <fullName evidence="18">Mitochondrial chaperone BCS1</fullName>
    </recommendedName>
</protein>
<dbReference type="InterPro" id="IPR003959">
    <property type="entry name" value="ATPase_AAA_core"/>
</dbReference>
<dbReference type="GO" id="GO:0005524">
    <property type="term" value="F:ATP binding"/>
    <property type="evidence" value="ECO:0007669"/>
    <property type="project" value="UniProtKB-KW"/>
</dbReference>
<dbReference type="SMART" id="SM00382">
    <property type="entry name" value="AAA"/>
    <property type="match status" value="1"/>
</dbReference>
<feature type="domain" description="BCS1 N-terminal" evidence="15">
    <location>
        <begin position="19"/>
        <end position="186"/>
    </location>
</feature>
<keyword evidence="7" id="KW-0067">ATP-binding</keyword>
<dbReference type="EMBL" id="MDYQ01000044">
    <property type="protein sequence ID" value="PRP85462.1"/>
    <property type="molecule type" value="Genomic_DNA"/>
</dbReference>
<gene>
    <name evidence="16" type="ORF">PROFUN_06831</name>
</gene>
<dbReference type="STRING" id="1890364.A0A2P6NNF0"/>
<evidence type="ECO:0008006" key="18">
    <source>
        <dbReference type="Google" id="ProtNLM"/>
    </source>
</evidence>
<evidence type="ECO:0000256" key="7">
    <source>
        <dbReference type="ARBA" id="ARBA00022840"/>
    </source>
</evidence>
<dbReference type="GO" id="GO:0005743">
    <property type="term" value="C:mitochondrial inner membrane"/>
    <property type="evidence" value="ECO:0007669"/>
    <property type="project" value="UniProtKB-SubCell"/>
</dbReference>
<evidence type="ECO:0000259" key="15">
    <source>
        <dbReference type="SMART" id="SM01024"/>
    </source>
</evidence>
<keyword evidence="9" id="KW-0496">Mitochondrion</keyword>
<evidence type="ECO:0000256" key="10">
    <source>
        <dbReference type="ARBA" id="ARBA00023136"/>
    </source>
</evidence>
<dbReference type="OrthoDB" id="10251412at2759"/>
<dbReference type="PANTHER" id="PTHR23070">
    <property type="entry name" value="BCS1 AAA-TYPE ATPASE"/>
    <property type="match status" value="1"/>
</dbReference>
<dbReference type="SMART" id="SM01024">
    <property type="entry name" value="BCS1_N"/>
    <property type="match status" value="1"/>
</dbReference>
<comment type="caution">
    <text evidence="16">The sequence shown here is derived from an EMBL/GenBank/DDBJ whole genome shotgun (WGS) entry which is preliminary data.</text>
</comment>
<keyword evidence="5" id="KW-0999">Mitochondrion inner membrane</keyword>
<dbReference type="Pfam" id="PF08740">
    <property type="entry name" value="BCS1_N"/>
    <property type="match status" value="1"/>
</dbReference>
<dbReference type="InterPro" id="IPR003593">
    <property type="entry name" value="AAA+_ATPase"/>
</dbReference>
<dbReference type="InterPro" id="IPR014851">
    <property type="entry name" value="BCS1_N"/>
</dbReference>
<organism evidence="16 17">
    <name type="scientific">Planoprotostelium fungivorum</name>
    <dbReference type="NCBI Taxonomy" id="1890364"/>
    <lineage>
        <taxon>Eukaryota</taxon>
        <taxon>Amoebozoa</taxon>
        <taxon>Evosea</taxon>
        <taxon>Variosea</taxon>
        <taxon>Cavosteliida</taxon>
        <taxon>Cavosteliaceae</taxon>
        <taxon>Planoprotostelium</taxon>
    </lineage>
</organism>
<evidence type="ECO:0000256" key="5">
    <source>
        <dbReference type="ARBA" id="ARBA00022792"/>
    </source>
</evidence>
<evidence type="ECO:0000256" key="8">
    <source>
        <dbReference type="ARBA" id="ARBA00022989"/>
    </source>
</evidence>
<evidence type="ECO:0000313" key="17">
    <source>
        <dbReference type="Proteomes" id="UP000241769"/>
    </source>
</evidence>
<dbReference type="SUPFAM" id="SSF52540">
    <property type="entry name" value="P-loop containing nucleoside triphosphate hydrolases"/>
    <property type="match status" value="1"/>
</dbReference>
<dbReference type="Proteomes" id="UP000241769">
    <property type="component" value="Unassembled WGS sequence"/>
</dbReference>
<evidence type="ECO:0000313" key="16">
    <source>
        <dbReference type="EMBL" id="PRP85462.1"/>
    </source>
</evidence>
<keyword evidence="8 13" id="KW-1133">Transmembrane helix</keyword>
<sequence>MNTTHEVQNSYISGSMVLMILGAMAAAIAPFYYRIRDAIFRMFIITVSTNQHEECYWWLESWLNEKKMFSSSHMLNWERDYSKDKGNEVVSYLRLVPSLGDHYFHYNGEIVWLSKSEHTRGQGNTSYVTVSITLRARAGSKVLDQIMEEARLREIEEKTKKVTIFVPEDGKWLTACKKEKRSLDTLATDDHVKEELITDMQQFLDSREWYYEKGLPYRRGYLLYGEPGCGKSSIISALAGEFCLNICCLNLTDPNMNDNTLMKLMRRLPSRAIVLLEDIDCLFVDRKSKEETSKGVSFSAVLNAIDGVVAGEGRFLFMTTNHKEKLSRALIRPGRCDRQFELKLSSPIQLAQMYHRFFPDGPPSAAKKFGQSVPPQTVSPATVQGHLLIHRHDARGALERAADMMRQTEEDKKEREESAKRKEEEIAEREKRREERRKAVAAE</sequence>
<evidence type="ECO:0000256" key="11">
    <source>
        <dbReference type="ARBA" id="ARBA00048778"/>
    </source>
</evidence>